<keyword evidence="7 8" id="KW-0472">Membrane</keyword>
<feature type="transmembrane region" description="Helical" evidence="8">
    <location>
        <begin position="145"/>
        <end position="166"/>
    </location>
</feature>
<dbReference type="Gene3D" id="1.10.357.140">
    <property type="entry name" value="UbiA prenyltransferase"/>
    <property type="match status" value="1"/>
</dbReference>
<keyword evidence="5 8" id="KW-0812">Transmembrane</keyword>
<gene>
    <name evidence="9" type="primary">COQ2</name>
    <name evidence="9" type="ORF">HK105_201075</name>
</gene>
<organism evidence="9 10">
    <name type="scientific">Polyrhizophydium stewartii</name>
    <dbReference type="NCBI Taxonomy" id="2732419"/>
    <lineage>
        <taxon>Eukaryota</taxon>
        <taxon>Fungi</taxon>
        <taxon>Fungi incertae sedis</taxon>
        <taxon>Chytridiomycota</taxon>
        <taxon>Chytridiomycota incertae sedis</taxon>
        <taxon>Chytridiomycetes</taxon>
        <taxon>Rhizophydiales</taxon>
        <taxon>Rhizophydiales incertae sedis</taxon>
        <taxon>Polyrhizophydium</taxon>
    </lineage>
</organism>
<keyword evidence="8" id="KW-0831">Ubiquinone biosynthesis</keyword>
<feature type="transmembrane region" description="Helical" evidence="8">
    <location>
        <begin position="172"/>
        <end position="192"/>
    </location>
</feature>
<dbReference type="PROSITE" id="PS00943">
    <property type="entry name" value="UBIA"/>
    <property type="match status" value="1"/>
</dbReference>
<keyword evidence="8" id="KW-0496">Mitochondrion</keyword>
<evidence type="ECO:0000256" key="8">
    <source>
        <dbReference type="HAMAP-Rule" id="MF_03189"/>
    </source>
</evidence>
<comment type="subcellular location">
    <subcellularLocation>
        <location evidence="2">Membrane</location>
        <topology evidence="2">Multi-pass membrane protein</topology>
    </subcellularLocation>
    <subcellularLocation>
        <location evidence="8">Mitochondrion inner membrane</location>
        <topology evidence="8">Multi-pass membrane protein</topology>
        <orientation evidence="8">Matrix side</orientation>
    </subcellularLocation>
</comment>
<keyword evidence="6 8" id="KW-1133">Transmembrane helix</keyword>
<accession>A0ABR4NIR4</accession>
<comment type="caution">
    <text evidence="9">The sequence shown here is derived from an EMBL/GenBank/DDBJ whole genome shotgun (WGS) entry which is preliminary data.</text>
</comment>
<dbReference type="InterPro" id="IPR006370">
    <property type="entry name" value="HB_polyprenyltransferase-like"/>
</dbReference>
<dbReference type="HAMAP" id="MF_01635">
    <property type="entry name" value="UbiA"/>
    <property type="match status" value="1"/>
</dbReference>
<evidence type="ECO:0000256" key="6">
    <source>
        <dbReference type="ARBA" id="ARBA00022989"/>
    </source>
</evidence>
<feature type="transmembrane region" description="Helical" evidence="8">
    <location>
        <begin position="213"/>
        <end position="234"/>
    </location>
</feature>
<comment type="function">
    <text evidence="8">Catalyzes the prenylation of para-hydroxybenzoate (PHB) with an all-trans polyprenyl group. Mediates the second step in the final reaction sequence of coenzyme Q (CoQ) biosynthesis, which is the condensation of the polyisoprenoid side chain with PHB, generating the first membrane-bound Q intermediate.</text>
</comment>
<feature type="transmembrane region" description="Helical" evidence="8">
    <location>
        <begin position="240"/>
        <end position="263"/>
    </location>
</feature>
<dbReference type="PANTHER" id="PTHR11048">
    <property type="entry name" value="PRENYLTRANSFERASES"/>
    <property type="match status" value="1"/>
</dbReference>
<protein>
    <recommendedName>
        <fullName evidence="8">4-hydroxybenzoate polyprenyltransferase, mitochondrial</fullName>
        <shortName evidence="8">4-HB polyprenyltransferase</shortName>
        <ecNumber evidence="8">2.5.1.39</ecNumber>
    </recommendedName>
    <alternativeName>
        <fullName evidence="8">Para-hydroxybenzoate--polyprenyltransferase</fullName>
        <shortName evidence="8">PHB:PPT</shortName>
        <shortName evidence="8">PHB:polyprenyltransferase</shortName>
    </alternativeName>
</protein>
<dbReference type="Proteomes" id="UP001527925">
    <property type="component" value="Unassembled WGS sequence"/>
</dbReference>
<dbReference type="NCBIfam" id="TIGR01474">
    <property type="entry name" value="ubiA_proteo"/>
    <property type="match status" value="1"/>
</dbReference>
<dbReference type="EMBL" id="JADGIZ020000003">
    <property type="protein sequence ID" value="KAL2919430.1"/>
    <property type="molecule type" value="Genomic_DNA"/>
</dbReference>
<dbReference type="InterPro" id="IPR000537">
    <property type="entry name" value="UbiA_prenyltransferase"/>
</dbReference>
<keyword evidence="10" id="KW-1185">Reference proteome</keyword>
<dbReference type="GO" id="GO:0008412">
    <property type="term" value="F:4-hydroxybenzoate polyprenyltransferase activity"/>
    <property type="evidence" value="ECO:0007669"/>
    <property type="project" value="UniProtKB-EC"/>
</dbReference>
<dbReference type="EC" id="2.5.1.39" evidence="8"/>
<dbReference type="Pfam" id="PF01040">
    <property type="entry name" value="UbiA"/>
    <property type="match status" value="1"/>
</dbReference>
<feature type="transmembrane region" description="Helical" evidence="8">
    <location>
        <begin position="21"/>
        <end position="40"/>
    </location>
</feature>
<dbReference type="InterPro" id="IPR044878">
    <property type="entry name" value="UbiA_sf"/>
</dbReference>
<keyword evidence="4 8" id="KW-0808">Transferase</keyword>
<evidence type="ECO:0000256" key="4">
    <source>
        <dbReference type="ARBA" id="ARBA00022679"/>
    </source>
</evidence>
<evidence type="ECO:0000256" key="7">
    <source>
        <dbReference type="ARBA" id="ARBA00023136"/>
    </source>
</evidence>
<keyword evidence="8" id="KW-0414">Isoprene biosynthesis</keyword>
<evidence type="ECO:0000256" key="2">
    <source>
        <dbReference type="ARBA" id="ARBA00004141"/>
    </source>
</evidence>
<comment type="catalytic activity">
    <reaction evidence="8">
        <text>an all-trans-polyprenyl diphosphate + 4-hydroxybenzoate = a 4-hydroxy-3-(all-trans-polyprenyl)benzoate + diphosphate</text>
        <dbReference type="Rhea" id="RHEA:44504"/>
        <dbReference type="Rhea" id="RHEA-COMP:9514"/>
        <dbReference type="Rhea" id="RHEA-COMP:9564"/>
        <dbReference type="ChEBI" id="CHEBI:17879"/>
        <dbReference type="ChEBI" id="CHEBI:33019"/>
        <dbReference type="ChEBI" id="CHEBI:58914"/>
        <dbReference type="ChEBI" id="CHEBI:78396"/>
        <dbReference type="EC" id="2.5.1.39"/>
    </reaction>
</comment>
<dbReference type="InterPro" id="IPR030470">
    <property type="entry name" value="UbiA_prenylTrfase_CS"/>
</dbReference>
<evidence type="ECO:0000256" key="5">
    <source>
        <dbReference type="ARBA" id="ARBA00022692"/>
    </source>
</evidence>
<evidence type="ECO:0000256" key="3">
    <source>
        <dbReference type="ARBA" id="ARBA00005985"/>
    </source>
</evidence>
<comment type="pathway">
    <text evidence="8">Cofactor biosynthesis; ubiquinone biosynthesis.</text>
</comment>
<dbReference type="InterPro" id="IPR039653">
    <property type="entry name" value="Prenyltransferase"/>
</dbReference>
<dbReference type="Gene3D" id="1.20.120.1780">
    <property type="entry name" value="UbiA prenyltransferase"/>
    <property type="match status" value="1"/>
</dbReference>
<feature type="transmembrane region" description="Helical" evidence="8">
    <location>
        <begin position="115"/>
        <end position="133"/>
    </location>
</feature>
<dbReference type="PANTHER" id="PTHR11048:SF28">
    <property type="entry name" value="4-HYDROXYBENZOATE POLYPRENYLTRANSFERASE, MITOCHONDRIAL"/>
    <property type="match status" value="1"/>
</dbReference>
<comment type="similarity">
    <text evidence="3 8">Belongs to the UbiA prenyltransferase family.</text>
</comment>
<proteinExistence type="inferred from homology"/>
<dbReference type="CDD" id="cd13959">
    <property type="entry name" value="PT_UbiA_COQ2"/>
    <property type="match status" value="1"/>
</dbReference>
<keyword evidence="8" id="KW-0999">Mitochondrion inner membrane</keyword>
<evidence type="ECO:0000256" key="1">
    <source>
        <dbReference type="ARBA" id="ARBA00001946"/>
    </source>
</evidence>
<evidence type="ECO:0000313" key="10">
    <source>
        <dbReference type="Proteomes" id="UP001527925"/>
    </source>
</evidence>
<reference evidence="9 10" key="1">
    <citation type="submission" date="2023-09" db="EMBL/GenBank/DDBJ databases">
        <title>Pangenome analysis of Batrachochytrium dendrobatidis and related Chytrids.</title>
        <authorList>
            <person name="Yacoub M.N."/>
            <person name="Stajich J.E."/>
            <person name="James T.Y."/>
        </authorList>
    </citation>
    <scope>NUCLEOTIDE SEQUENCE [LARGE SCALE GENOMIC DNA]</scope>
    <source>
        <strain evidence="9 10">JEL0888</strain>
    </source>
</reference>
<name>A0ABR4NIR4_9FUNG</name>
<comment type="cofactor">
    <cofactor evidence="1 8">
        <name>Mg(2+)</name>
        <dbReference type="ChEBI" id="CHEBI:18420"/>
    </cofactor>
</comment>
<sequence>MPAAAQPYLRILRIDKPSGTWLLFLPCTFSIAMATFTSPATPLLSAAYMTALFGTGALIMRGAGCIVNDLWDRNIDKLVERTSSRPLAAGTLTPFQAVTFLGANLAAGLVVLLQLNWYSIFLGASSLALVATYPAMKRITYWPQAVLGLTFNWGALLGSSAILGSVDWAVALPLYAAGVCWTLVYDTIYALQDKKDDVAAGVKSTALRFGDNVKLWLTGLAVVSVGFLVLAGVANGHGPLFFAVSVGGAAAHYAWQIATLQVASRPDAAAKFASNRNWGLIVLAGIVLDLIYRRATARESPVAEQESKEK</sequence>
<evidence type="ECO:0000313" key="9">
    <source>
        <dbReference type="EMBL" id="KAL2919430.1"/>
    </source>
</evidence>